<dbReference type="PROSITE" id="PS00108">
    <property type="entry name" value="PROTEIN_KINASE_ST"/>
    <property type="match status" value="2"/>
</dbReference>
<feature type="compositionally biased region" description="Basic and acidic residues" evidence="6">
    <location>
        <begin position="107"/>
        <end position="117"/>
    </location>
</feature>
<feature type="compositionally biased region" description="Polar residues" evidence="6">
    <location>
        <begin position="583"/>
        <end position="594"/>
    </location>
</feature>
<name>A0A3M0L9S2_HIRRU</name>
<organism evidence="8 9">
    <name type="scientific">Hirundo rustica rustica</name>
    <dbReference type="NCBI Taxonomy" id="333673"/>
    <lineage>
        <taxon>Eukaryota</taxon>
        <taxon>Metazoa</taxon>
        <taxon>Chordata</taxon>
        <taxon>Craniata</taxon>
        <taxon>Vertebrata</taxon>
        <taxon>Euteleostomi</taxon>
        <taxon>Archelosauria</taxon>
        <taxon>Archosauria</taxon>
        <taxon>Dinosauria</taxon>
        <taxon>Saurischia</taxon>
        <taxon>Theropoda</taxon>
        <taxon>Coelurosauria</taxon>
        <taxon>Aves</taxon>
        <taxon>Neognathae</taxon>
        <taxon>Neoaves</taxon>
        <taxon>Telluraves</taxon>
        <taxon>Australaves</taxon>
        <taxon>Passeriformes</taxon>
        <taxon>Sylvioidea</taxon>
        <taxon>Hirundinidae</taxon>
        <taxon>Hirundo</taxon>
    </lineage>
</organism>
<dbReference type="GO" id="GO:0004674">
    <property type="term" value="F:protein serine/threonine kinase activity"/>
    <property type="evidence" value="ECO:0007669"/>
    <property type="project" value="UniProtKB-EC"/>
</dbReference>
<feature type="binding site" evidence="5">
    <location>
        <position position="809"/>
    </location>
    <ligand>
        <name>ATP</name>
        <dbReference type="ChEBI" id="CHEBI:30616"/>
    </ligand>
</feature>
<feature type="region of interest" description="Disordered" evidence="6">
    <location>
        <begin position="31"/>
        <end position="132"/>
    </location>
</feature>
<evidence type="ECO:0000313" key="9">
    <source>
        <dbReference type="Proteomes" id="UP000269221"/>
    </source>
</evidence>
<keyword evidence="3 5" id="KW-0547">Nucleotide-binding</keyword>
<dbReference type="InterPro" id="IPR011009">
    <property type="entry name" value="Kinase-like_dom_sf"/>
</dbReference>
<feature type="region of interest" description="Disordered" evidence="6">
    <location>
        <begin position="529"/>
        <end position="628"/>
    </location>
</feature>
<feature type="compositionally biased region" description="Basic and acidic residues" evidence="6">
    <location>
        <begin position="603"/>
        <end position="613"/>
    </location>
</feature>
<dbReference type="EMBL" id="QRBI01000092">
    <property type="protein sequence ID" value="RMC22249.1"/>
    <property type="molecule type" value="Genomic_DNA"/>
</dbReference>
<evidence type="ECO:0000256" key="6">
    <source>
        <dbReference type="SAM" id="MobiDB-lite"/>
    </source>
</evidence>
<dbReference type="Gene3D" id="3.30.200.20">
    <property type="entry name" value="Phosphorylase Kinase, domain 1"/>
    <property type="match status" value="2"/>
</dbReference>
<dbReference type="Gene3D" id="1.10.510.10">
    <property type="entry name" value="Transferase(Phosphotransferase) domain 1"/>
    <property type="match status" value="2"/>
</dbReference>
<evidence type="ECO:0000256" key="2">
    <source>
        <dbReference type="ARBA" id="ARBA00012513"/>
    </source>
</evidence>
<dbReference type="PROSITE" id="PS00107">
    <property type="entry name" value="PROTEIN_KINASE_ATP"/>
    <property type="match status" value="2"/>
</dbReference>
<feature type="binding site" evidence="5">
    <location>
        <position position="313"/>
    </location>
    <ligand>
        <name>ATP</name>
        <dbReference type="ChEBI" id="CHEBI:30616"/>
    </ligand>
</feature>
<dbReference type="PANTHER" id="PTHR45832:SF22">
    <property type="entry name" value="SERINE_THREONINE-PROTEIN KINASE SAMKA-RELATED"/>
    <property type="match status" value="1"/>
</dbReference>
<proteinExistence type="inferred from homology"/>
<dbReference type="PANTHER" id="PTHR45832">
    <property type="entry name" value="SERINE/THREONINE-PROTEIN KINASE SAMKA-RELATED-RELATED"/>
    <property type="match status" value="1"/>
</dbReference>
<dbReference type="SMART" id="SM00220">
    <property type="entry name" value="S_TKc"/>
    <property type="match status" value="2"/>
</dbReference>
<evidence type="ECO:0000256" key="5">
    <source>
        <dbReference type="PROSITE-ProRule" id="PRU10141"/>
    </source>
</evidence>
<evidence type="ECO:0000259" key="7">
    <source>
        <dbReference type="PROSITE" id="PS50011"/>
    </source>
</evidence>
<dbReference type="InterPro" id="IPR000719">
    <property type="entry name" value="Prot_kinase_dom"/>
</dbReference>
<dbReference type="Pfam" id="PF00069">
    <property type="entry name" value="Pkinase"/>
    <property type="match status" value="2"/>
</dbReference>
<dbReference type="SUPFAM" id="SSF56112">
    <property type="entry name" value="Protein kinase-like (PK-like)"/>
    <property type="match status" value="2"/>
</dbReference>
<evidence type="ECO:0000256" key="3">
    <source>
        <dbReference type="ARBA" id="ARBA00022741"/>
    </source>
</evidence>
<dbReference type="InterPro" id="IPR051931">
    <property type="entry name" value="PAK3-like"/>
</dbReference>
<dbReference type="EC" id="2.7.11.1" evidence="2"/>
<dbReference type="FunFam" id="1.10.510.10:FF:001091">
    <property type="entry name" value="STE family protein kinase"/>
    <property type="match status" value="1"/>
</dbReference>
<feature type="compositionally biased region" description="Polar residues" evidence="6">
    <location>
        <begin position="87"/>
        <end position="98"/>
    </location>
</feature>
<dbReference type="InterPro" id="IPR017441">
    <property type="entry name" value="Protein_kinase_ATP_BS"/>
</dbReference>
<dbReference type="InterPro" id="IPR008271">
    <property type="entry name" value="Ser/Thr_kinase_AS"/>
</dbReference>
<evidence type="ECO:0000256" key="1">
    <source>
        <dbReference type="ARBA" id="ARBA00008874"/>
    </source>
</evidence>
<reference evidence="8 9" key="1">
    <citation type="submission" date="2018-07" db="EMBL/GenBank/DDBJ databases">
        <title>A high quality draft genome assembly of the barn swallow (H. rustica rustica).</title>
        <authorList>
            <person name="Formenti G."/>
            <person name="Chiara M."/>
            <person name="Poveda L."/>
            <person name="Francoijs K.-J."/>
            <person name="Bonisoli-Alquati A."/>
            <person name="Canova L."/>
            <person name="Gianfranceschi L."/>
            <person name="Horner D.S."/>
            <person name="Saino N."/>
        </authorList>
    </citation>
    <scope>NUCLEOTIDE SEQUENCE [LARGE SCALE GENOMIC DNA]</scope>
    <source>
        <strain evidence="8">Chelidonia</strain>
        <tissue evidence="8">Blood</tissue>
    </source>
</reference>
<keyword evidence="4 5" id="KW-0067">ATP-binding</keyword>
<comment type="caution">
    <text evidence="8">The sequence shown here is derived from an EMBL/GenBank/DDBJ whole genome shotgun (WGS) entry which is preliminary data.</text>
</comment>
<dbReference type="OrthoDB" id="2914378at2759"/>
<protein>
    <recommendedName>
        <fullName evidence="2">non-specific serine/threonine protein kinase</fullName>
        <ecNumber evidence="2">2.7.11.1</ecNumber>
    </recommendedName>
</protein>
<feature type="domain" description="Protein kinase" evidence="7">
    <location>
        <begin position="283"/>
        <end position="536"/>
    </location>
</feature>
<dbReference type="PROSITE" id="PS50011">
    <property type="entry name" value="PROTEIN_KINASE_DOM"/>
    <property type="match status" value="2"/>
</dbReference>
<dbReference type="GO" id="GO:0005524">
    <property type="term" value="F:ATP binding"/>
    <property type="evidence" value="ECO:0007669"/>
    <property type="project" value="UniProtKB-UniRule"/>
</dbReference>
<comment type="similarity">
    <text evidence="1">Belongs to the protein kinase superfamily. STE Ser/Thr protein kinase family. STE20 subfamily.</text>
</comment>
<evidence type="ECO:0000313" key="8">
    <source>
        <dbReference type="EMBL" id="RMC22249.1"/>
    </source>
</evidence>
<feature type="domain" description="Protein kinase" evidence="7">
    <location>
        <begin position="779"/>
        <end position="1030"/>
    </location>
</feature>
<dbReference type="AlphaFoldDB" id="A0A3M0L9S2"/>
<sequence>MFAFFTAYGVAYSGYYLTNLARHLNHVFRGADPESTEPTEGAPLAPSAPEEEAEAEEEQNDHKTPAVVSPQPELSKTVPLEKEHEQIVSSEVPCQTQEELFPAQEQEEPRQQVEEPQKNGQSVKAEPQAELSEAESAILAVKRRNKDDMRSIQEEKNLPQQRSDQQNQNINGQLQAELQENERRIKAREKRLDEGINILREELYLVAQELKAFEKRIYTRSVMQPAAAVALFREASSLQSKQWSLNTLFGSSAVSAVQKQEIEKEYMELLGRMVNMENPMKRYIQLENIGRGTFGDVYRALDNATGEEVAIKKINLYGVRKKELTVNELMIMKKNRNPNLVNYLDSYLVGERLWLVMEYMDGGTLGDVISETRMSEDEIAVVSRECLQGLDFLHSNLVIHRDVKSFNILLRTDGSVKLADFGLSAQLTPEQNLRTTLAGTTWWMAPEVVMHKPYGPKADIWSFGIVGIEMVQQETPYWNEPSVLARRLIARGGTPQLQQPEHPSALLYDFLRCCLQRDEEQRWSAKELLQSTEPTEGAPLAPSAPEEEAEAEEEQNDHKTPAVVSPQPELSKTVPLEKEHEQIVSSEVPCQTQEELFPAQEQEEPRQQVEEPQKNGQSVKAEPQAELSEAESAILAVKRRNKDDMRSIQEEKNLPQQRSDQQNQNINGQLQAELQENERRIKAREKRLDEGINILREELYLVAQELKAFEKRIYTRSVMQPAAAVALFREASSLQSKQWSLNTLFGSSAVSAVQKQEIEKEYMELLGRMVNMENPMKRYIQLENIGRGTFGDVYRALDNATGGEVAIKKINLYGVRKKELTVNELMIMKKNRNPNLVNYLDSYLVGERLWLVMEYMDGGTLGDVISETRMSEDEIAVVSRECLQGLDFLHSNLVIHRDVKSFNILLRTDGSVKLADFGLSAQLTPEQNLRTTLAGTTWWMAPEVVMHKPYGPKADIWSFGIVGIEMVQQETPYWNEPSVLARRLIARGGTPQLQQPEHPSALLYDFLRCCLQRDEEQRWSAKELLQHEFITSAKAASSLVPLIISVKNWKEENALSQSF</sequence>
<dbReference type="STRING" id="333673.A0A3M0L9S2"/>
<dbReference type="Proteomes" id="UP000269221">
    <property type="component" value="Unassembled WGS sequence"/>
</dbReference>
<keyword evidence="9" id="KW-1185">Reference proteome</keyword>
<gene>
    <name evidence="8" type="ORF">DUI87_00560</name>
</gene>
<feature type="compositionally biased region" description="Acidic residues" evidence="6">
    <location>
        <begin position="545"/>
        <end position="555"/>
    </location>
</feature>
<accession>A0A3M0L9S2</accession>
<feature type="compositionally biased region" description="Acidic residues" evidence="6">
    <location>
        <begin position="49"/>
        <end position="59"/>
    </location>
</feature>
<evidence type="ECO:0000256" key="4">
    <source>
        <dbReference type="ARBA" id="ARBA00022840"/>
    </source>
</evidence>